<gene>
    <name evidence="2" type="ORF">CTI12_AA159730</name>
</gene>
<keyword evidence="3" id="KW-1185">Reference proteome</keyword>
<protein>
    <submittedName>
        <fullName evidence="2">Uncharacterized protein</fullName>
    </submittedName>
</protein>
<dbReference type="GO" id="GO:0034515">
    <property type="term" value="C:proteasome storage granule"/>
    <property type="evidence" value="ECO:0007669"/>
    <property type="project" value="TreeGrafter"/>
</dbReference>
<keyword evidence="1" id="KW-0677">Repeat</keyword>
<dbReference type="GO" id="GO:0005634">
    <property type="term" value="C:nucleus"/>
    <property type="evidence" value="ECO:0007669"/>
    <property type="project" value="TreeGrafter"/>
</dbReference>
<dbReference type="EMBL" id="PKPP01001235">
    <property type="protein sequence ID" value="PWA84385.1"/>
    <property type="molecule type" value="Genomic_DNA"/>
</dbReference>
<dbReference type="Pfam" id="PF01851">
    <property type="entry name" value="PC_rep"/>
    <property type="match status" value="1"/>
</dbReference>
<reference evidence="2 3" key="1">
    <citation type="journal article" date="2018" name="Mol. Plant">
        <title>The genome of Artemisia annua provides insight into the evolution of Asteraceae family and artemisinin biosynthesis.</title>
        <authorList>
            <person name="Shen Q."/>
            <person name="Zhang L."/>
            <person name="Liao Z."/>
            <person name="Wang S."/>
            <person name="Yan T."/>
            <person name="Shi P."/>
            <person name="Liu M."/>
            <person name="Fu X."/>
            <person name="Pan Q."/>
            <person name="Wang Y."/>
            <person name="Lv Z."/>
            <person name="Lu X."/>
            <person name="Zhang F."/>
            <person name="Jiang W."/>
            <person name="Ma Y."/>
            <person name="Chen M."/>
            <person name="Hao X."/>
            <person name="Li L."/>
            <person name="Tang Y."/>
            <person name="Lv G."/>
            <person name="Zhou Y."/>
            <person name="Sun X."/>
            <person name="Brodelius P.E."/>
            <person name="Rose J.K.C."/>
            <person name="Tang K."/>
        </authorList>
    </citation>
    <scope>NUCLEOTIDE SEQUENCE [LARGE SCALE GENOMIC DNA]</scope>
    <source>
        <strain evidence="3">cv. Huhao1</strain>
        <tissue evidence="2">Leaf</tissue>
    </source>
</reference>
<sequence>MASYCSQLNAFSCPFGNQHGMGLQLGQLDRDASTAGAAVLLGSQNQSLEVVESVADDEAKATNWASFSATAGLGVIHHGHLQQGRSFMAPYLPQNGSSGGSPYSESESLCALGLL</sequence>
<dbReference type="GO" id="GO:0008540">
    <property type="term" value="C:proteasome regulatory particle, base subcomplex"/>
    <property type="evidence" value="ECO:0007669"/>
    <property type="project" value="TreeGrafter"/>
</dbReference>
<dbReference type="OrthoDB" id="261572at2759"/>
<evidence type="ECO:0000256" key="1">
    <source>
        <dbReference type="ARBA" id="ARBA00022737"/>
    </source>
</evidence>
<dbReference type="PANTHER" id="PTHR10943">
    <property type="entry name" value="26S PROTEASOME NON-ATPASE REGULATORY SUBUNIT"/>
    <property type="match status" value="1"/>
</dbReference>
<dbReference type="InterPro" id="IPR002015">
    <property type="entry name" value="Proteasome/cyclosome_rpt"/>
</dbReference>
<comment type="caution">
    <text evidence="2">The sequence shown here is derived from an EMBL/GenBank/DDBJ whole genome shotgun (WGS) entry which is preliminary data.</text>
</comment>
<organism evidence="2 3">
    <name type="scientific">Artemisia annua</name>
    <name type="common">Sweet wormwood</name>
    <dbReference type="NCBI Taxonomy" id="35608"/>
    <lineage>
        <taxon>Eukaryota</taxon>
        <taxon>Viridiplantae</taxon>
        <taxon>Streptophyta</taxon>
        <taxon>Embryophyta</taxon>
        <taxon>Tracheophyta</taxon>
        <taxon>Spermatophyta</taxon>
        <taxon>Magnoliopsida</taxon>
        <taxon>eudicotyledons</taxon>
        <taxon>Gunneridae</taxon>
        <taxon>Pentapetalae</taxon>
        <taxon>asterids</taxon>
        <taxon>campanulids</taxon>
        <taxon>Asterales</taxon>
        <taxon>Asteraceae</taxon>
        <taxon>Asteroideae</taxon>
        <taxon>Anthemideae</taxon>
        <taxon>Artemisiinae</taxon>
        <taxon>Artemisia</taxon>
    </lineage>
</organism>
<evidence type="ECO:0000313" key="2">
    <source>
        <dbReference type="EMBL" id="PWA84385.1"/>
    </source>
</evidence>
<proteinExistence type="predicted"/>
<name>A0A2U1PF58_ARTAN</name>
<dbReference type="Proteomes" id="UP000245207">
    <property type="component" value="Unassembled WGS sequence"/>
</dbReference>
<dbReference type="STRING" id="35608.A0A2U1PF58"/>
<dbReference type="PANTHER" id="PTHR10943:SF2">
    <property type="entry name" value="26S PROTEASOME NON-ATPASE REGULATORY SUBUNIT 1"/>
    <property type="match status" value="1"/>
</dbReference>
<accession>A0A2U1PF58</accession>
<dbReference type="AlphaFoldDB" id="A0A2U1PF58"/>
<dbReference type="Gene3D" id="1.25.10.10">
    <property type="entry name" value="Leucine-rich Repeat Variant"/>
    <property type="match status" value="1"/>
</dbReference>
<evidence type="ECO:0000313" key="3">
    <source>
        <dbReference type="Proteomes" id="UP000245207"/>
    </source>
</evidence>
<dbReference type="InterPro" id="IPR011989">
    <property type="entry name" value="ARM-like"/>
</dbReference>
<dbReference type="GO" id="GO:0043161">
    <property type="term" value="P:proteasome-mediated ubiquitin-dependent protein catabolic process"/>
    <property type="evidence" value="ECO:0007669"/>
    <property type="project" value="TreeGrafter"/>
</dbReference>